<protein>
    <recommendedName>
        <fullName evidence="5">Helix-hairpin-helix domain-containing protein</fullName>
    </recommendedName>
</protein>
<dbReference type="OrthoDB" id="9790239at2"/>
<evidence type="ECO:0000256" key="1">
    <source>
        <dbReference type="SAM" id="MobiDB-lite"/>
    </source>
</evidence>
<accession>A0A2U8WD99</accession>
<dbReference type="InterPro" id="IPR010994">
    <property type="entry name" value="RuvA_2-like"/>
</dbReference>
<feature type="chain" id="PRO_5016025496" description="Helix-hairpin-helix domain-containing protein" evidence="2">
    <location>
        <begin position="27"/>
        <end position="146"/>
    </location>
</feature>
<feature type="signal peptide" evidence="2">
    <location>
        <begin position="1"/>
        <end position="26"/>
    </location>
</feature>
<evidence type="ECO:0000313" key="3">
    <source>
        <dbReference type="EMBL" id="AWN43286.1"/>
    </source>
</evidence>
<dbReference type="AlphaFoldDB" id="A0A2U8WD99"/>
<organism evidence="3 4">
    <name type="scientific">Methylobacterium durans</name>
    <dbReference type="NCBI Taxonomy" id="2202825"/>
    <lineage>
        <taxon>Bacteria</taxon>
        <taxon>Pseudomonadati</taxon>
        <taxon>Pseudomonadota</taxon>
        <taxon>Alphaproteobacteria</taxon>
        <taxon>Hyphomicrobiales</taxon>
        <taxon>Methylobacteriaceae</taxon>
        <taxon>Methylobacterium</taxon>
    </lineage>
</organism>
<feature type="compositionally biased region" description="Low complexity" evidence="1">
    <location>
        <begin position="55"/>
        <end position="69"/>
    </location>
</feature>
<evidence type="ECO:0000256" key="2">
    <source>
        <dbReference type="SAM" id="SignalP"/>
    </source>
</evidence>
<dbReference type="Gene3D" id="1.10.150.320">
    <property type="entry name" value="Photosystem II 12 kDa extrinsic protein"/>
    <property type="match status" value="1"/>
</dbReference>
<dbReference type="Proteomes" id="UP000245926">
    <property type="component" value="Chromosome"/>
</dbReference>
<evidence type="ECO:0008006" key="5">
    <source>
        <dbReference type="Google" id="ProtNLM"/>
    </source>
</evidence>
<proteinExistence type="predicted"/>
<reference evidence="4" key="1">
    <citation type="submission" date="2018-05" db="EMBL/GenBank/DDBJ databases">
        <title>Complete Genome Sequence of Methylobacterium sp. 17SD2-17.</title>
        <authorList>
            <person name="Srinivasan S."/>
        </authorList>
    </citation>
    <scope>NUCLEOTIDE SEQUENCE [LARGE SCALE GENOMIC DNA]</scope>
    <source>
        <strain evidence="4">17SD2-17</strain>
    </source>
</reference>
<feature type="region of interest" description="Disordered" evidence="1">
    <location>
        <begin position="32"/>
        <end position="109"/>
    </location>
</feature>
<keyword evidence="4" id="KW-1185">Reference proteome</keyword>
<dbReference type="KEGG" id="mets:DK389_25775"/>
<sequence>MVKRPVRTWAVLMPTLLGLGAVGLVAATAPQLTGRHAPEPPRGGSAMRAPLPLQPSGGASVPPAGPADSKPQPLFPAVPMRLSSDPAADTSASSSRLEPSSPSRATGLLSLNTASLQELRRLPLISKARARAIVKGRPYGSVSEPV</sequence>
<keyword evidence="2" id="KW-0732">Signal</keyword>
<name>A0A2U8WD99_9HYPH</name>
<gene>
    <name evidence="3" type="ORF">DK389_25775</name>
</gene>
<evidence type="ECO:0000313" key="4">
    <source>
        <dbReference type="Proteomes" id="UP000245926"/>
    </source>
</evidence>
<dbReference type="SUPFAM" id="SSF47781">
    <property type="entry name" value="RuvA domain 2-like"/>
    <property type="match status" value="1"/>
</dbReference>
<dbReference type="EMBL" id="CP029550">
    <property type="protein sequence ID" value="AWN43286.1"/>
    <property type="molecule type" value="Genomic_DNA"/>
</dbReference>
<feature type="compositionally biased region" description="Low complexity" evidence="1">
    <location>
        <begin position="83"/>
        <end position="105"/>
    </location>
</feature>